<dbReference type="Pfam" id="PF04014">
    <property type="entry name" value="MazE_antitoxin"/>
    <property type="match status" value="1"/>
</dbReference>
<reference evidence="2 3" key="1">
    <citation type="submission" date="2016-10" db="EMBL/GenBank/DDBJ databases">
        <title>Paenibacillus species isolates.</title>
        <authorList>
            <person name="Beno S.M."/>
        </authorList>
    </citation>
    <scope>NUCLEOTIDE SEQUENCE [LARGE SCALE GENOMIC DNA]</scope>
    <source>
        <strain evidence="2 3">FSL H7-0604</strain>
    </source>
</reference>
<gene>
    <name evidence="2" type="ORF">BJP51_31400</name>
</gene>
<accession>A0A1R0WW32</accession>
<dbReference type="EMBL" id="MKQP01000064">
    <property type="protein sequence ID" value="OMD22751.1"/>
    <property type="molecule type" value="Genomic_DNA"/>
</dbReference>
<organism evidence="2 3">
    <name type="scientific">Paenibacillus odorifer</name>
    <dbReference type="NCBI Taxonomy" id="189426"/>
    <lineage>
        <taxon>Bacteria</taxon>
        <taxon>Bacillati</taxon>
        <taxon>Bacillota</taxon>
        <taxon>Bacilli</taxon>
        <taxon>Bacillales</taxon>
        <taxon>Paenibacillaceae</taxon>
        <taxon>Paenibacillus</taxon>
    </lineage>
</organism>
<dbReference type="GO" id="GO:0003677">
    <property type="term" value="F:DNA binding"/>
    <property type="evidence" value="ECO:0007669"/>
    <property type="project" value="InterPro"/>
</dbReference>
<dbReference type="NCBIfam" id="TIGR01439">
    <property type="entry name" value="lp_hng_hel_AbrB"/>
    <property type="match status" value="1"/>
</dbReference>
<dbReference type="RefSeq" id="WP_076179781.1">
    <property type="nucleotide sequence ID" value="NZ_MKQP01000064.1"/>
</dbReference>
<dbReference type="Proteomes" id="UP000187465">
    <property type="component" value="Unassembled WGS sequence"/>
</dbReference>
<dbReference type="SUPFAM" id="SSF89447">
    <property type="entry name" value="AbrB/MazE/MraZ-like"/>
    <property type="match status" value="1"/>
</dbReference>
<evidence type="ECO:0000259" key="1">
    <source>
        <dbReference type="SMART" id="SM00966"/>
    </source>
</evidence>
<evidence type="ECO:0000313" key="2">
    <source>
        <dbReference type="EMBL" id="OMD22751.1"/>
    </source>
</evidence>
<feature type="domain" description="SpoVT-AbrB" evidence="1">
    <location>
        <begin position="6"/>
        <end position="49"/>
    </location>
</feature>
<comment type="caution">
    <text evidence="2">The sequence shown here is derived from an EMBL/GenBank/DDBJ whole genome shotgun (WGS) entry which is preliminary data.</text>
</comment>
<dbReference type="AlphaFoldDB" id="A0A1R0WW32"/>
<dbReference type="SMART" id="SM00966">
    <property type="entry name" value="SpoVT_AbrB"/>
    <property type="match status" value="1"/>
</dbReference>
<dbReference type="InterPro" id="IPR037914">
    <property type="entry name" value="SpoVT-AbrB_sf"/>
</dbReference>
<proteinExistence type="predicted"/>
<evidence type="ECO:0000313" key="3">
    <source>
        <dbReference type="Proteomes" id="UP000187465"/>
    </source>
</evidence>
<sequence>MKNHSATVSSKGQIVIPIKIRNELKIKTGDTIDFILQGDVITIQKGIRFTCPACKGKKDINDKKCFVCDATSEINPNVSLFHEIERVVRYSISVNVNNDRSDDENLSSSFPKIQVHTKRYPKNVIAWYQDYLQAKAVEQFVNRDDIENNTLDITDIVDSFNSKEVKAAIIKHLPSVKKLSELVITIND</sequence>
<dbReference type="InterPro" id="IPR007159">
    <property type="entry name" value="SpoVT-AbrB_dom"/>
</dbReference>
<protein>
    <recommendedName>
        <fullName evidence="1">SpoVT-AbrB domain-containing protein</fullName>
    </recommendedName>
</protein>
<dbReference type="Gene3D" id="2.10.260.10">
    <property type="match status" value="1"/>
</dbReference>
<name>A0A1R0WW32_9BACL</name>